<evidence type="ECO:0000313" key="1">
    <source>
        <dbReference type="EMBL" id="GAX17167.1"/>
    </source>
</evidence>
<dbReference type="AlphaFoldDB" id="A0A1Z5JT22"/>
<organism evidence="1 2">
    <name type="scientific">Fistulifera solaris</name>
    <name type="common">Oleaginous diatom</name>
    <dbReference type="NCBI Taxonomy" id="1519565"/>
    <lineage>
        <taxon>Eukaryota</taxon>
        <taxon>Sar</taxon>
        <taxon>Stramenopiles</taxon>
        <taxon>Ochrophyta</taxon>
        <taxon>Bacillariophyta</taxon>
        <taxon>Bacillariophyceae</taxon>
        <taxon>Bacillariophycidae</taxon>
        <taxon>Naviculales</taxon>
        <taxon>Naviculaceae</taxon>
        <taxon>Fistulifera</taxon>
    </lineage>
</organism>
<evidence type="ECO:0000313" key="2">
    <source>
        <dbReference type="Proteomes" id="UP000198406"/>
    </source>
</evidence>
<proteinExistence type="predicted"/>
<keyword evidence="2" id="KW-1185">Reference proteome</keyword>
<dbReference type="InParanoid" id="A0A1Z5JT22"/>
<dbReference type="OrthoDB" id="196898at2759"/>
<comment type="caution">
    <text evidence="1">The sequence shown here is derived from an EMBL/GenBank/DDBJ whole genome shotgun (WGS) entry which is preliminary data.</text>
</comment>
<name>A0A1Z5JT22_FISSO</name>
<accession>A0A1Z5JT22</accession>
<protein>
    <submittedName>
        <fullName evidence="1">Uncharacterized protein</fullName>
    </submittedName>
</protein>
<reference evidence="1 2" key="1">
    <citation type="journal article" date="2015" name="Plant Cell">
        <title>Oil accumulation by the oleaginous diatom Fistulifera solaris as revealed by the genome and transcriptome.</title>
        <authorList>
            <person name="Tanaka T."/>
            <person name="Maeda Y."/>
            <person name="Veluchamy A."/>
            <person name="Tanaka M."/>
            <person name="Abida H."/>
            <person name="Marechal E."/>
            <person name="Bowler C."/>
            <person name="Muto M."/>
            <person name="Sunaga Y."/>
            <person name="Tanaka M."/>
            <person name="Yoshino T."/>
            <person name="Taniguchi T."/>
            <person name="Fukuda Y."/>
            <person name="Nemoto M."/>
            <person name="Matsumoto M."/>
            <person name="Wong P.S."/>
            <person name="Aburatani S."/>
            <person name="Fujibuchi W."/>
        </authorList>
    </citation>
    <scope>NUCLEOTIDE SEQUENCE [LARGE SCALE GENOMIC DNA]</scope>
    <source>
        <strain evidence="1 2">JPCC DA0580</strain>
    </source>
</reference>
<gene>
    <name evidence="1" type="ORF">FisN_10Lh013</name>
</gene>
<sequence length="193" mass="21099">MPLPTQWNGSQKVASALLLADTNQAAAAVSPKEAVKIFGRLAEKYIMLDSSAGMCCYSACTDCEFRLPGGGYRMADQSAARPKWIPSYETRQANGKEHSTKWSTEIFAEGPAVSMEEFVEKVQQLEYVPPLGGPYVGASSAAFDDDQALQSFFEILSNGKEKLTRHRMGQRLKELADGEEGLTWAAFSKAFAL</sequence>
<dbReference type="EMBL" id="BDSP01000114">
    <property type="protein sequence ID" value="GAX17167.1"/>
    <property type="molecule type" value="Genomic_DNA"/>
</dbReference>
<dbReference type="Proteomes" id="UP000198406">
    <property type="component" value="Unassembled WGS sequence"/>
</dbReference>